<reference evidence="1 2" key="1">
    <citation type="submission" date="2015-01" db="EMBL/GenBank/DDBJ databases">
        <title>Evaluation of the efficacy of a bacteriophage in the treatment of pneumonia induced by multidrug resistance Klebsiella pneumoniae in mice.</title>
        <authorList>
            <person name="Cao F."/>
            <person name="Wang X."/>
            <person name="Li Z."/>
            <person name="Wang L."/>
            <person name="Xu Y."/>
        </authorList>
    </citation>
    <scope>NUCLEOTIDE SEQUENCE [LARGE SCALE GENOMIC DNA]</scope>
</reference>
<evidence type="ECO:0000313" key="1">
    <source>
        <dbReference type="EMBL" id="AJK28152.1"/>
    </source>
</evidence>
<proteinExistence type="predicted"/>
<dbReference type="EMBL" id="KP658157">
    <property type="protein sequence ID" value="AJK28152.1"/>
    <property type="molecule type" value="Genomic_DNA"/>
</dbReference>
<name>A0A0C5AFL9_9CAUD</name>
<gene>
    <name evidence="1" type="ORF">PK_012</name>
</gene>
<dbReference type="KEGG" id="vg:26624958"/>
<protein>
    <recommendedName>
        <fullName evidence="3">Head-to-tail connector complex protein</fullName>
    </recommendedName>
</protein>
<evidence type="ECO:0000313" key="2">
    <source>
        <dbReference type="Proteomes" id="UP000032127"/>
    </source>
</evidence>
<dbReference type="Pfam" id="PF13262">
    <property type="entry name" value="DUF4054"/>
    <property type="match status" value="1"/>
</dbReference>
<sequence length="138" mass="15342">MSYTIQDVIDKMRSLAPPLKAVPDELLSAWVVLAEEFVCKSRFGDSIVTAIALMTMHLMFLDGAMKQEGESLESYTQRVASFTLTGEFSQTFDRVSASSDNEILSTPWGKMYWRMLKMRGGGFGLLTAGNVRRCGVGR</sequence>
<dbReference type="Proteomes" id="UP000032127">
    <property type="component" value="Segment"/>
</dbReference>
<dbReference type="OrthoDB" id="12503at10239"/>
<dbReference type="InterPro" id="IPR025127">
    <property type="entry name" value="DUF4054"/>
</dbReference>
<dbReference type="GeneID" id="26624958"/>
<evidence type="ECO:0008006" key="3">
    <source>
        <dbReference type="Google" id="ProtNLM"/>
    </source>
</evidence>
<keyword evidence="2" id="KW-1185">Reference proteome</keyword>
<accession>A0A0C5AFL9</accession>
<dbReference type="RefSeq" id="YP_009197819.1">
    <property type="nucleotide sequence ID" value="NC_028786.1"/>
</dbReference>
<organism evidence="1 2">
    <name type="scientific">Klebsiella phage 1513</name>
    <dbReference type="NCBI Taxonomy" id="1610829"/>
    <lineage>
        <taxon>Viruses</taxon>
        <taxon>Duplodnaviria</taxon>
        <taxon>Heunggongvirae</taxon>
        <taxon>Uroviricota</taxon>
        <taxon>Caudoviricetes</taxon>
        <taxon>Drexlerviridae</taxon>
        <taxon>Webervirus</taxon>
        <taxon>Webervirus wv1513</taxon>
    </lineage>
</organism>